<dbReference type="SUPFAM" id="SSF57302">
    <property type="entry name" value="Snake toxin-like"/>
    <property type="match status" value="1"/>
</dbReference>
<feature type="signal peptide" evidence="3">
    <location>
        <begin position="1"/>
        <end position="21"/>
    </location>
</feature>
<evidence type="ECO:0000256" key="1">
    <source>
        <dbReference type="ARBA" id="ARBA00022729"/>
    </source>
</evidence>
<keyword evidence="4" id="KW-1185">Reference proteome</keyword>
<keyword evidence="1 3" id="KW-0732">Signal</keyword>
<gene>
    <name evidence="5" type="primary">LOC100369984</name>
</gene>
<dbReference type="InterPro" id="IPR045860">
    <property type="entry name" value="Snake_toxin-like_sf"/>
</dbReference>
<reference evidence="5" key="1">
    <citation type="submission" date="2025-08" db="UniProtKB">
        <authorList>
            <consortium name="RefSeq"/>
        </authorList>
    </citation>
    <scope>IDENTIFICATION</scope>
    <source>
        <tissue evidence="5">Testes</tissue>
    </source>
</reference>
<dbReference type="CDD" id="cd00117">
    <property type="entry name" value="TFP"/>
    <property type="match status" value="1"/>
</dbReference>
<dbReference type="PANTHER" id="PTHR10036">
    <property type="entry name" value="CD59 GLYCOPROTEIN"/>
    <property type="match status" value="1"/>
</dbReference>
<feature type="chain" id="PRO_5045624920" evidence="3">
    <location>
        <begin position="22"/>
        <end position="130"/>
    </location>
</feature>
<evidence type="ECO:0000313" key="5">
    <source>
        <dbReference type="RefSeq" id="XP_002739719.1"/>
    </source>
</evidence>
<sequence>MGKLLVTMCIVVLGFLYTAQALDCYTCSDAGSSTSCRDDPTSASVETCGLFYVDARCQEVRTDGVAKLFVRGCTSSALCVEGCASEGDNEVCLECCSSDLCNTGNYGNTLQQSFILLIAAILYTFATTAK</sequence>
<proteinExistence type="predicted"/>
<dbReference type="GeneID" id="100369984"/>
<protein>
    <submittedName>
        <fullName evidence="5">Uncharacterized protein LOC100369984</fullName>
    </submittedName>
</protein>
<accession>A0ABM0GXS6</accession>
<keyword evidence="2" id="KW-1015">Disulfide bond</keyword>
<evidence type="ECO:0000256" key="3">
    <source>
        <dbReference type="SAM" id="SignalP"/>
    </source>
</evidence>
<dbReference type="Proteomes" id="UP000694865">
    <property type="component" value="Unplaced"/>
</dbReference>
<evidence type="ECO:0000256" key="2">
    <source>
        <dbReference type="ARBA" id="ARBA00023157"/>
    </source>
</evidence>
<dbReference type="RefSeq" id="XP_002739719.1">
    <property type="nucleotide sequence ID" value="XM_002739673.2"/>
</dbReference>
<organism evidence="4 5">
    <name type="scientific">Saccoglossus kowalevskii</name>
    <name type="common">Acorn worm</name>
    <dbReference type="NCBI Taxonomy" id="10224"/>
    <lineage>
        <taxon>Eukaryota</taxon>
        <taxon>Metazoa</taxon>
        <taxon>Hemichordata</taxon>
        <taxon>Enteropneusta</taxon>
        <taxon>Harrimaniidae</taxon>
        <taxon>Saccoglossus</taxon>
    </lineage>
</organism>
<name>A0ABM0GXS6_SACKO</name>
<evidence type="ECO:0000313" key="4">
    <source>
        <dbReference type="Proteomes" id="UP000694865"/>
    </source>
</evidence>